<accession>A0AAD8GI85</accession>
<dbReference type="EMBL" id="JAGXEW010000002">
    <property type="protein sequence ID" value="KAK1174593.1"/>
    <property type="molecule type" value="Genomic_DNA"/>
</dbReference>
<feature type="binding site" evidence="17">
    <location>
        <position position="299"/>
    </location>
    <ligand>
        <name>Ca(2+)</name>
        <dbReference type="ChEBI" id="CHEBI:29108"/>
        <label>1</label>
    </ligand>
</feature>
<comment type="subunit">
    <text evidence="15">Interacts with COMP.</text>
</comment>
<feature type="disulfide bond" evidence="18">
    <location>
        <begin position="368"/>
        <end position="379"/>
    </location>
</feature>
<feature type="binding site" evidence="17">
    <location>
        <position position="302"/>
    </location>
    <ligand>
        <name>Ca(2+)</name>
        <dbReference type="ChEBI" id="CHEBI:29108"/>
        <label>2</label>
    </ligand>
</feature>
<dbReference type="PROSITE" id="PS50900">
    <property type="entry name" value="PLAC"/>
    <property type="match status" value="1"/>
</dbReference>
<keyword evidence="6 17" id="KW-0479">Metal-binding</keyword>
<keyword evidence="3" id="KW-0272">Extracellular matrix</keyword>
<dbReference type="FunFam" id="3.40.390.10:FF:000001">
    <property type="entry name" value="A disintegrin and metalloproteinase with thrombospondin motifs 1"/>
    <property type="match status" value="1"/>
</dbReference>
<feature type="disulfide bond" evidence="18">
    <location>
        <begin position="344"/>
        <end position="374"/>
    </location>
</feature>
<dbReference type="InterPro" id="IPR010294">
    <property type="entry name" value="ADAMTS_spacer1"/>
</dbReference>
<feature type="binding site" evidence="17">
    <location>
        <position position="302"/>
    </location>
    <ligand>
        <name>Ca(2+)</name>
        <dbReference type="ChEBI" id="CHEBI:29108"/>
        <label>1</label>
    </ligand>
</feature>
<evidence type="ECO:0000256" key="15">
    <source>
        <dbReference type="ARBA" id="ARBA00062682"/>
    </source>
</evidence>
<dbReference type="SUPFAM" id="SSF82895">
    <property type="entry name" value="TSP-1 type 1 repeat"/>
    <property type="match status" value="8"/>
</dbReference>
<keyword evidence="12" id="KW-0865">Zymogen</keyword>
<evidence type="ECO:0000256" key="19">
    <source>
        <dbReference type="PROSITE-ProRule" id="PRU00276"/>
    </source>
</evidence>
<feature type="binding site" evidence="17 19">
    <location>
        <position position="250"/>
    </location>
    <ligand>
        <name>Zn(2+)</name>
        <dbReference type="ChEBI" id="CHEBI:29105"/>
        <note>catalytic</note>
    </ligand>
</feature>
<feature type="disulfide bond" evidence="18">
    <location>
        <begin position="406"/>
        <end position="444"/>
    </location>
</feature>
<evidence type="ECO:0000256" key="4">
    <source>
        <dbReference type="ARBA" id="ARBA00022670"/>
    </source>
</evidence>
<sequence>NGFFRLSEGHYFIEPIRNSHQEEGAQHPHVIYRRHFPQSPRRQRRDIDSGDKMMCGLKDSTSDFLKVERQRESWERKHRNNHRRISQRSVSKERWVETLVVADSKMIEYHGSENVESYVFTIMNMVAGIFHDPSIGNAVHIVLVRLILLEEEEKGLKIVHHADNTLSSFCKWQKSINPKSDTHPAHHDVAVLITRKDLCAGKNQPCETLGLSHLSGLCQPHRSCNINEDSGLPVAFTVAHELGHSFSIHHDGQGNDCEPVGRHPFIMSRQLQYDPSPLTWSHCSKEYITRFLDRGWGSCLDDRPSKKDLIAPIVAPGVLYDIHQQCQLQYGPNTTFCNEVENVCQTLWCSVNGSCRSKLDAAADGTWCGKERWCLSGECVVVGKRPDKMNGKWGMWSSWSHCTRTCGAGIQSAERQCNNPQPQFGGKYCTGERRRYRICNTKACPQDRPTFREMQCSEFNTVPYKNELYEWIPVANTLNPCELHCRPVDGQFSEKMLDAVIDGTSCFDDNNSRNICVNSVCKDVGCDYAIDSNAVEDRCGVCLGDGSGCHTVTKMFDASEGSGYVDVGLIPRGARDIVVKEVEESGNFLALRSEDPEKYYLNGQFNIQWNGEYKAAGTTFFYERSGNLENLTSPGPTKEPVWLQLLFQERNLGVKYEYTIKKHQKKENEVEEPEYIWKYGAWTDCTVTCGTGVQRQPVRCIEKGSGVVEETLCNPETRPEGRQKKCKNQDCPARWWVGEWQACSMTCGPSGLKKRTVFCIRTVGAEEQALPPSECRHLLKPKPQVPCNRDVLCSSHWIVDNWSECSVTCGGGIRTRGVTCPSTAKEACDISKKPNSKSLCGLQNCFSNKKYSSLFPKIRRIVHDSLPRNPSQKPIGAPSGKIIWPKLTRNNLTITTTSQPFHTTQPATVATSFIQYSIGAITKDNLGGEDYDYNFITFSNSSTSKFPRPLSSKPPDPSLKDKTLKTLTPGYDYITDDSTFVSGEVDGTPEENTSPSDYYRTTEPSLPSARTSVDASPSYRVTSTRKPGIKLDHKQKPSTTTGVPVTTQIIHPNAERRTKSNHTNITAFPKVNVLKAKPRNTADQGESTTTTQIPEGYSAKQGDLFTITSDNKNFDTRDHLKNYVFWVVGNWSECSTTCGLGAVWRTVKCSTNEESHCENIKRPDPARRCHLRPCTTWKSGNWSKCSENCQGGTKSRDVQCIDAQTTRQLRPFHCQPLGYKPPTTLACNRESCLEWHQTPWSECSKSCGAGHWERLVYCPKYNRCNMKERPNSTEPCNIQPCTQWVTEAWEECTVSCGGGVKRRIVKCVNEESKTVEDSHFCEEKTRPAALQNCNHHKCKNNKGPSCIKDSLSTRFCEKLKLLGRCSLITIQKQCCLTCLRSYQTLDSR</sequence>
<dbReference type="InterPro" id="IPR010909">
    <property type="entry name" value="PLAC"/>
</dbReference>
<evidence type="ECO:0000256" key="3">
    <source>
        <dbReference type="ARBA" id="ARBA00022530"/>
    </source>
</evidence>
<dbReference type="Gene3D" id="3.40.1620.60">
    <property type="match status" value="1"/>
</dbReference>
<dbReference type="FunFam" id="2.60.120.830:FF:000001">
    <property type="entry name" value="A disintegrin and metalloproteinase with thrombospondin motifs 1"/>
    <property type="match status" value="1"/>
</dbReference>
<organism evidence="23 24">
    <name type="scientific">Acipenser oxyrinchus oxyrinchus</name>
    <dbReference type="NCBI Taxonomy" id="40147"/>
    <lineage>
        <taxon>Eukaryota</taxon>
        <taxon>Metazoa</taxon>
        <taxon>Chordata</taxon>
        <taxon>Craniata</taxon>
        <taxon>Vertebrata</taxon>
        <taxon>Euteleostomi</taxon>
        <taxon>Actinopterygii</taxon>
        <taxon>Chondrostei</taxon>
        <taxon>Acipenseriformes</taxon>
        <taxon>Acipenseridae</taxon>
        <taxon>Acipenser</taxon>
    </lineage>
</organism>
<keyword evidence="7" id="KW-0732">Signal</keyword>
<feature type="disulfide bond" evidence="18">
    <location>
        <begin position="417"/>
        <end position="429"/>
    </location>
</feature>
<feature type="binding site" evidence="17">
    <location>
        <position position="97"/>
    </location>
    <ligand>
        <name>Ca(2+)</name>
        <dbReference type="ChEBI" id="CHEBI:29108"/>
        <label>1</label>
    </ligand>
</feature>
<keyword evidence="4" id="KW-0645">Protease</keyword>
<dbReference type="Pfam" id="PF05986">
    <property type="entry name" value="ADAMTS_spacer1"/>
    <property type="match status" value="1"/>
</dbReference>
<dbReference type="Pfam" id="PF19236">
    <property type="entry name" value="ADAMTS_CR_3"/>
    <property type="match status" value="1"/>
</dbReference>
<dbReference type="GO" id="GO:0004222">
    <property type="term" value="F:metalloendopeptidase activity"/>
    <property type="evidence" value="ECO:0007669"/>
    <property type="project" value="InterPro"/>
</dbReference>
<dbReference type="Pfam" id="PF01421">
    <property type="entry name" value="Reprolysin"/>
    <property type="match status" value="1"/>
</dbReference>
<feature type="binding site" evidence="17 19">
    <location>
        <position position="240"/>
    </location>
    <ligand>
        <name>Zn(2+)</name>
        <dbReference type="ChEBI" id="CHEBI:29105"/>
        <note>catalytic</note>
    </ligand>
</feature>
<feature type="disulfide bond" evidence="18">
    <location>
        <begin position="257"/>
        <end position="283"/>
    </location>
</feature>
<dbReference type="InterPro" id="IPR013273">
    <property type="entry name" value="ADAMTS/ADAMTS-like"/>
</dbReference>
<comment type="caution">
    <text evidence="23">The sequence shown here is derived from an EMBL/GenBank/DDBJ whole genome shotgun (WGS) entry which is preliminary data.</text>
</comment>
<evidence type="ECO:0000256" key="12">
    <source>
        <dbReference type="ARBA" id="ARBA00023145"/>
    </source>
</evidence>
<feature type="disulfide bond" evidence="18">
    <location>
        <begin position="337"/>
        <end position="355"/>
    </location>
</feature>
<evidence type="ECO:0000256" key="7">
    <source>
        <dbReference type="ARBA" id="ARBA00022729"/>
    </source>
</evidence>
<dbReference type="Pfam" id="PF19030">
    <property type="entry name" value="TSP1_ADAMTS"/>
    <property type="match status" value="7"/>
</dbReference>
<evidence type="ECO:0000259" key="22">
    <source>
        <dbReference type="PROSITE" id="PS50900"/>
    </source>
</evidence>
<keyword evidence="17" id="KW-0106">Calcium</keyword>
<feature type="binding site" evidence="17">
    <location>
        <position position="97"/>
    </location>
    <ligand>
        <name>Ca(2+)</name>
        <dbReference type="ChEBI" id="CHEBI:29108"/>
        <label>2</label>
    </ligand>
</feature>
<evidence type="ECO:0000313" key="23">
    <source>
        <dbReference type="EMBL" id="KAK1174593.1"/>
    </source>
</evidence>
<dbReference type="PANTHER" id="PTHR13723:SF189">
    <property type="entry name" value="A DISINTEGRIN AND METALLOPROTEINASE WITH THROMBOSPONDIN MOTIFS 12"/>
    <property type="match status" value="1"/>
</dbReference>
<evidence type="ECO:0000256" key="11">
    <source>
        <dbReference type="ARBA" id="ARBA00023049"/>
    </source>
</evidence>
<feature type="non-terminal residue" evidence="23">
    <location>
        <position position="1"/>
    </location>
</feature>
<evidence type="ECO:0000256" key="20">
    <source>
        <dbReference type="SAM" id="MobiDB-lite"/>
    </source>
</evidence>
<comment type="cofactor">
    <cofactor evidence="17">
        <name>Zn(2+)</name>
        <dbReference type="ChEBI" id="CHEBI:29105"/>
    </cofactor>
    <text evidence="17">Binds 1 zinc ion per subunit.</text>
</comment>
<dbReference type="Proteomes" id="UP001230051">
    <property type="component" value="Unassembled WGS sequence"/>
</dbReference>
<dbReference type="Gene3D" id="3.40.390.10">
    <property type="entry name" value="Collagenase (Catalytic Domain)"/>
    <property type="match status" value="1"/>
</dbReference>
<feature type="binding site" evidence="17 19">
    <location>
        <position position="244"/>
    </location>
    <ligand>
        <name>Zn(2+)</name>
        <dbReference type="ChEBI" id="CHEBI:29105"/>
        <note>catalytic</note>
    </ligand>
</feature>
<evidence type="ECO:0000313" key="24">
    <source>
        <dbReference type="Proteomes" id="UP001230051"/>
    </source>
</evidence>
<feature type="region of interest" description="Disordered" evidence="20">
    <location>
        <begin position="978"/>
        <end position="1023"/>
    </location>
</feature>
<gene>
    <name evidence="23" type="ORF">AOXY_G2111</name>
</gene>
<evidence type="ECO:0000256" key="17">
    <source>
        <dbReference type="PIRSR" id="PIRSR613273-2"/>
    </source>
</evidence>
<dbReference type="FunFam" id="2.20.100.10:FF:000005">
    <property type="entry name" value="ADAM metallopeptidase with thrombospondin type 1 motif 9"/>
    <property type="match status" value="3"/>
</dbReference>
<dbReference type="FunFam" id="3.40.1620.60:FF:000004">
    <property type="entry name" value="A disintegrin and metalloproteinase with thrombospondin motifs 12"/>
    <property type="match status" value="1"/>
</dbReference>
<dbReference type="SUPFAM" id="SSF55486">
    <property type="entry name" value="Metalloproteases ('zincins'), catalytic domain"/>
    <property type="match status" value="1"/>
</dbReference>
<keyword evidence="10 17" id="KW-0862">Zinc</keyword>
<evidence type="ECO:0000256" key="14">
    <source>
        <dbReference type="ARBA" id="ARBA00023180"/>
    </source>
</evidence>
<dbReference type="PANTHER" id="PTHR13723">
    <property type="entry name" value="ADAMTS A DISINTEGRIN AND METALLOPROTEASE WITH THROMBOSPONDIN MOTIFS PROTEASE"/>
    <property type="match status" value="1"/>
</dbReference>
<feature type="disulfide bond" evidence="18">
    <location>
        <begin position="326"/>
        <end position="349"/>
    </location>
</feature>
<dbReference type="PROSITE" id="PS50215">
    <property type="entry name" value="ADAM_MEPRO"/>
    <property type="match status" value="1"/>
</dbReference>
<dbReference type="InterPro" id="IPR024079">
    <property type="entry name" value="MetalloPept_cat_dom_sf"/>
</dbReference>
<keyword evidence="9" id="KW-0378">Hydrolase</keyword>
<reference evidence="23" key="1">
    <citation type="submission" date="2022-02" db="EMBL/GenBank/DDBJ databases">
        <title>Atlantic sturgeon de novo genome assembly.</title>
        <authorList>
            <person name="Stock M."/>
            <person name="Klopp C."/>
            <person name="Guiguen Y."/>
            <person name="Cabau C."/>
            <person name="Parinello H."/>
            <person name="Santidrian Yebra-Pimentel E."/>
            <person name="Kuhl H."/>
            <person name="Dirks R.P."/>
            <person name="Guessner J."/>
            <person name="Wuertz S."/>
            <person name="Du K."/>
            <person name="Schartl M."/>
        </authorList>
    </citation>
    <scope>NUCLEOTIDE SEQUENCE</scope>
    <source>
        <strain evidence="23">STURGEONOMICS-FGT-2020</strain>
        <tissue evidence="23">Whole blood</tissue>
    </source>
</reference>
<evidence type="ECO:0000259" key="21">
    <source>
        <dbReference type="PROSITE" id="PS50215"/>
    </source>
</evidence>
<dbReference type="InterPro" id="IPR036383">
    <property type="entry name" value="TSP1_rpt_sf"/>
</dbReference>
<feature type="binding site" evidence="17">
    <location>
        <position position="181"/>
    </location>
    <ligand>
        <name>Ca(2+)</name>
        <dbReference type="ChEBI" id="CHEBI:29108"/>
        <label>2</label>
    </ligand>
</feature>
<feature type="domain" description="Peptidase M12B" evidence="21">
    <location>
        <begin position="94"/>
        <end position="304"/>
    </location>
</feature>
<keyword evidence="24" id="KW-1185">Reference proteome</keyword>
<dbReference type="CDD" id="cd04273">
    <property type="entry name" value="ZnMc_ADAMTS_like"/>
    <property type="match status" value="1"/>
</dbReference>
<dbReference type="PRINTS" id="PR01857">
    <property type="entry name" value="ADAMTSFAMILY"/>
</dbReference>
<proteinExistence type="predicted"/>
<dbReference type="InterPro" id="IPR041645">
    <property type="entry name" value="ADAMTS_CR_2"/>
</dbReference>
<evidence type="ECO:0000256" key="13">
    <source>
        <dbReference type="ARBA" id="ARBA00023157"/>
    </source>
</evidence>
<feature type="active site" evidence="16 19">
    <location>
        <position position="241"/>
    </location>
</feature>
<feature type="binding site" evidence="17">
    <location>
        <position position="188"/>
    </location>
    <ligand>
        <name>Ca(2+)</name>
        <dbReference type="ChEBI" id="CHEBI:29108"/>
        <label>1</label>
    </ligand>
</feature>
<feature type="disulfide bond" evidence="18">
    <location>
        <begin position="402"/>
        <end position="439"/>
    </location>
</feature>
<keyword evidence="2" id="KW-0964">Secreted</keyword>
<dbReference type="InterPro" id="IPR000884">
    <property type="entry name" value="TSP1_rpt"/>
</dbReference>
<dbReference type="GO" id="GO:0046872">
    <property type="term" value="F:metal ion binding"/>
    <property type="evidence" value="ECO:0007669"/>
    <property type="project" value="UniProtKB-KW"/>
</dbReference>
<feature type="binding site" evidence="17">
    <location>
        <position position="181"/>
    </location>
    <ligand>
        <name>Ca(2+)</name>
        <dbReference type="ChEBI" id="CHEBI:29108"/>
        <label>1</label>
    </ligand>
</feature>
<feature type="binding site" description="in inhibited form" evidence="17">
    <location>
        <position position="55"/>
    </location>
    <ligand>
        <name>Zn(2+)</name>
        <dbReference type="ChEBI" id="CHEBI:29105"/>
        <note>catalytic</note>
    </ligand>
</feature>
<evidence type="ECO:0000256" key="2">
    <source>
        <dbReference type="ARBA" id="ARBA00022525"/>
    </source>
</evidence>
<evidence type="ECO:0000256" key="5">
    <source>
        <dbReference type="ARBA" id="ARBA00022685"/>
    </source>
</evidence>
<evidence type="ECO:0000256" key="16">
    <source>
        <dbReference type="PIRSR" id="PIRSR613273-1"/>
    </source>
</evidence>
<name>A0AAD8GI85_ACIOX</name>
<evidence type="ECO:0000256" key="9">
    <source>
        <dbReference type="ARBA" id="ARBA00022801"/>
    </source>
</evidence>
<dbReference type="PROSITE" id="PS50092">
    <property type="entry name" value="TSP1"/>
    <property type="match status" value="8"/>
</dbReference>
<dbReference type="InterPro" id="IPR001590">
    <property type="entry name" value="Peptidase_M12B"/>
</dbReference>
<dbReference type="Pfam" id="PF17771">
    <property type="entry name" value="ADAMTS_CR_2"/>
    <property type="match status" value="1"/>
</dbReference>
<comment type="subcellular location">
    <subcellularLocation>
        <location evidence="1">Secreted</location>
        <location evidence="1">Extracellular space</location>
        <location evidence="1">Extracellular matrix</location>
    </subcellularLocation>
</comment>
<keyword evidence="13 18" id="KW-1015">Disulfide bond</keyword>
<keyword evidence="8" id="KW-0677">Repeat</keyword>
<dbReference type="InterPro" id="IPR050439">
    <property type="entry name" value="ADAMTS_ADAMTS-like"/>
</dbReference>
<protein>
    <recommendedName>
        <fullName evidence="25">ADAM metallopeptidase with thrombospondin type 1 motif 12</fullName>
    </recommendedName>
</protein>
<keyword evidence="11" id="KW-0482">Metalloprotease</keyword>
<dbReference type="Gene3D" id="2.20.100.10">
    <property type="entry name" value="Thrombospondin type-1 (TSP1) repeat"/>
    <property type="match status" value="8"/>
</dbReference>
<evidence type="ECO:0000256" key="10">
    <source>
        <dbReference type="ARBA" id="ARBA00022833"/>
    </source>
</evidence>
<evidence type="ECO:0000256" key="8">
    <source>
        <dbReference type="ARBA" id="ARBA00022737"/>
    </source>
</evidence>
<comment type="caution">
    <text evidence="19">Lacks conserved residue(s) required for the propagation of feature annotation.</text>
</comment>
<dbReference type="Gene3D" id="2.60.120.830">
    <property type="match status" value="1"/>
</dbReference>
<feature type="compositionally biased region" description="Polar residues" evidence="20">
    <location>
        <begin position="1002"/>
        <end position="1023"/>
    </location>
</feature>
<evidence type="ECO:0000256" key="6">
    <source>
        <dbReference type="ARBA" id="ARBA00022723"/>
    </source>
</evidence>
<feature type="disulfide bond" evidence="18">
    <location>
        <begin position="170"/>
        <end position="224"/>
    </location>
</feature>
<dbReference type="InterPro" id="IPR045371">
    <property type="entry name" value="ADAMTS_CR_3"/>
</dbReference>
<evidence type="ECO:0008006" key="25">
    <source>
        <dbReference type="Google" id="ProtNLM"/>
    </source>
</evidence>
<dbReference type="SMART" id="SM00209">
    <property type="entry name" value="TSP1"/>
    <property type="match status" value="8"/>
</dbReference>
<feature type="domain" description="PLAC" evidence="22">
    <location>
        <begin position="1342"/>
        <end position="1382"/>
    </location>
</feature>
<evidence type="ECO:0000256" key="1">
    <source>
        <dbReference type="ARBA" id="ARBA00004498"/>
    </source>
</evidence>
<feature type="region of interest" description="Disordered" evidence="20">
    <location>
        <begin position="943"/>
        <end position="963"/>
    </location>
</feature>
<feature type="disulfide bond" evidence="18">
    <location>
        <begin position="199"/>
        <end position="206"/>
    </location>
</feature>
<feature type="disulfide bond" evidence="18">
    <location>
        <begin position="218"/>
        <end position="299"/>
    </location>
</feature>
<dbReference type="GO" id="GO:0030198">
    <property type="term" value="P:extracellular matrix organization"/>
    <property type="evidence" value="ECO:0007669"/>
    <property type="project" value="InterPro"/>
</dbReference>
<dbReference type="GO" id="GO:0031012">
    <property type="term" value="C:extracellular matrix"/>
    <property type="evidence" value="ECO:0007669"/>
    <property type="project" value="TreeGrafter"/>
</dbReference>
<dbReference type="FunFam" id="2.20.100.10:FF:000006">
    <property type="entry name" value="A disintegrin and metalloproteinase with thrombospondin motifs 1"/>
    <property type="match status" value="1"/>
</dbReference>
<keyword evidence="14" id="KW-0325">Glycoprotein</keyword>
<dbReference type="Pfam" id="PF00090">
    <property type="entry name" value="TSP_1"/>
    <property type="match status" value="1"/>
</dbReference>
<keyword evidence="5" id="KW-0165">Cleavage on pair of basic residues</keyword>
<dbReference type="GO" id="GO:0006508">
    <property type="term" value="P:proteolysis"/>
    <property type="evidence" value="ECO:0007669"/>
    <property type="project" value="UniProtKB-KW"/>
</dbReference>
<evidence type="ECO:0000256" key="18">
    <source>
        <dbReference type="PIRSR" id="PIRSR613273-3"/>
    </source>
</evidence>